<feature type="transmembrane region" description="Helical" evidence="1">
    <location>
        <begin position="35"/>
        <end position="62"/>
    </location>
</feature>
<feature type="transmembrane region" description="Helical" evidence="1">
    <location>
        <begin position="74"/>
        <end position="100"/>
    </location>
</feature>
<dbReference type="AlphaFoldDB" id="A0A0L6JS30"/>
<accession>A0A0L6JS30</accession>
<evidence type="ECO:0000256" key="1">
    <source>
        <dbReference type="SAM" id="Phobius"/>
    </source>
</evidence>
<keyword evidence="3" id="KW-1185">Reference proteome</keyword>
<protein>
    <submittedName>
        <fullName evidence="2">Uncharacterized protein</fullName>
    </submittedName>
</protein>
<dbReference type="Proteomes" id="UP000036923">
    <property type="component" value="Unassembled WGS sequence"/>
</dbReference>
<keyword evidence="1" id="KW-1133">Transmembrane helix</keyword>
<keyword evidence="1" id="KW-0472">Membrane</keyword>
<name>A0A0L6JS30_9FIRM</name>
<feature type="transmembrane region" description="Helical" evidence="1">
    <location>
        <begin position="106"/>
        <end position="124"/>
    </location>
</feature>
<feature type="transmembrane region" description="Helical" evidence="1">
    <location>
        <begin position="9"/>
        <end position="29"/>
    </location>
</feature>
<evidence type="ECO:0000313" key="3">
    <source>
        <dbReference type="Proteomes" id="UP000036923"/>
    </source>
</evidence>
<sequence>MLKTKYEKYIIKRSAILFILIAVLDFILLNDKILVFLGLLAGSTFGIIKFGMWAILLSKFFLPSYNGAVIVKSIVIFLLLFGGTALLLIISILINISLLIGVTEGVLLVPFTAFFLSLVGGAGIKKNDFIK</sequence>
<dbReference type="RefSeq" id="WP_036936825.1">
    <property type="nucleotide sequence ID" value="NZ_LGTC01000001.1"/>
</dbReference>
<proteinExistence type="predicted"/>
<comment type="caution">
    <text evidence="2">The sequence shown here is derived from an EMBL/GenBank/DDBJ whole genome shotgun (WGS) entry which is preliminary data.</text>
</comment>
<organism evidence="2 3">
    <name type="scientific">Pseudobacteroides cellulosolvens ATCC 35603 = DSM 2933</name>
    <dbReference type="NCBI Taxonomy" id="398512"/>
    <lineage>
        <taxon>Bacteria</taxon>
        <taxon>Bacillati</taxon>
        <taxon>Bacillota</taxon>
        <taxon>Clostridia</taxon>
        <taxon>Eubacteriales</taxon>
        <taxon>Oscillospiraceae</taxon>
        <taxon>Pseudobacteroides</taxon>
    </lineage>
</organism>
<evidence type="ECO:0000313" key="2">
    <source>
        <dbReference type="EMBL" id="KNY28515.1"/>
    </source>
</evidence>
<gene>
    <name evidence="2" type="ORF">Bccel_3789</name>
</gene>
<reference evidence="3" key="1">
    <citation type="submission" date="2015-07" db="EMBL/GenBank/DDBJ databases">
        <title>Near-Complete Genome Sequence of the Cellulolytic Bacterium Bacteroides (Pseudobacteroides) cellulosolvens ATCC 35603.</title>
        <authorList>
            <person name="Dassa B."/>
            <person name="Utturkar S.M."/>
            <person name="Klingeman D.M."/>
            <person name="Hurt R.A."/>
            <person name="Keller M."/>
            <person name="Xu J."/>
            <person name="Reddy Y.H.K."/>
            <person name="Borovok I."/>
            <person name="Grinberg I.R."/>
            <person name="Lamed R."/>
            <person name="Zhivin O."/>
            <person name="Bayer E.A."/>
            <person name="Brown S.D."/>
        </authorList>
    </citation>
    <scope>NUCLEOTIDE SEQUENCE [LARGE SCALE GENOMIC DNA]</scope>
    <source>
        <strain evidence="3">DSM 2933</strain>
    </source>
</reference>
<keyword evidence="1" id="KW-0812">Transmembrane</keyword>
<dbReference type="EMBL" id="LGTC01000001">
    <property type="protein sequence ID" value="KNY28515.1"/>
    <property type="molecule type" value="Genomic_DNA"/>
</dbReference>
<dbReference type="STRING" id="398512.Bccel_3789"/>